<proteinExistence type="predicted"/>
<organism evidence="2">
    <name type="scientific">marine metagenome</name>
    <dbReference type="NCBI Taxonomy" id="408172"/>
    <lineage>
        <taxon>unclassified sequences</taxon>
        <taxon>metagenomes</taxon>
        <taxon>ecological metagenomes</taxon>
    </lineage>
</organism>
<evidence type="ECO:0000313" key="2">
    <source>
        <dbReference type="EMBL" id="SVD71058.1"/>
    </source>
</evidence>
<reference evidence="2" key="1">
    <citation type="submission" date="2018-05" db="EMBL/GenBank/DDBJ databases">
        <authorList>
            <person name="Lanie J.A."/>
            <person name="Ng W.-L."/>
            <person name="Kazmierczak K.M."/>
            <person name="Andrzejewski T.M."/>
            <person name="Davidsen T.M."/>
            <person name="Wayne K.J."/>
            <person name="Tettelin H."/>
            <person name="Glass J.I."/>
            <person name="Rusch D."/>
            <person name="Podicherti R."/>
            <person name="Tsui H.-C.T."/>
            <person name="Winkler M.E."/>
        </authorList>
    </citation>
    <scope>NUCLEOTIDE SEQUENCE</scope>
</reference>
<dbReference type="AlphaFoldDB" id="A0A382XL79"/>
<sequence>CEGVDSFEWGRSTNGPNENAVDELLFAAPSKGA</sequence>
<feature type="non-terminal residue" evidence="2">
    <location>
        <position position="1"/>
    </location>
</feature>
<evidence type="ECO:0000256" key="1">
    <source>
        <dbReference type="SAM" id="MobiDB-lite"/>
    </source>
</evidence>
<protein>
    <submittedName>
        <fullName evidence="2">Uncharacterized protein</fullName>
    </submittedName>
</protein>
<feature type="region of interest" description="Disordered" evidence="1">
    <location>
        <begin position="1"/>
        <end position="33"/>
    </location>
</feature>
<accession>A0A382XL79</accession>
<dbReference type="EMBL" id="UINC01168166">
    <property type="protein sequence ID" value="SVD71058.1"/>
    <property type="molecule type" value="Genomic_DNA"/>
</dbReference>
<name>A0A382XL79_9ZZZZ</name>
<gene>
    <name evidence="2" type="ORF">METZ01_LOCUS423912</name>
</gene>